<sequence>MGHMPHRTEFAEMDAIEQLIRESSLPHSQSDAIMNHIEQREWTRTQKFMHKPNILKRTILGASIAAVLGAGIIGMGYVSPAMAEALKKVPAIGLLFTNISEEAVQTAMDQGILSQPNVSVTHGGITLRVAEVLYDGTRLSILIERNGDNFPFNTSSPYVDEDEGDIKETEEFVKRRNTPKEQQLKGYIMTPTILVNGQPFHYESASYGDYPLETPAYHIEFTKGLNLPDEFELTIRLNVTKVEETFEFKIPVKVECKSVVFKPNVTKSDGTFSYTVKEIEFSPVTTRLVLDSKGPVPATPEQTGKYHASMVYYELIDDQGRVLKPEIFGYYHARPKTEYHIDQLYDPADGIPKSITIKPFTLTVYNKGFIVKGRSKKSFGDRTYLKDLEVTIPIEP</sequence>
<dbReference type="AlphaFoldDB" id="H3SCN4"/>
<name>H3SCN4_9BACL</name>
<protein>
    <recommendedName>
        <fullName evidence="6">DUF4179 domain-containing protein</fullName>
    </recommendedName>
</protein>
<feature type="domain" description="DUF5643" evidence="3">
    <location>
        <begin position="259"/>
        <end position="375"/>
    </location>
</feature>
<evidence type="ECO:0000259" key="2">
    <source>
        <dbReference type="Pfam" id="PF13786"/>
    </source>
</evidence>
<evidence type="ECO:0008006" key="6">
    <source>
        <dbReference type="Google" id="ProtNLM"/>
    </source>
</evidence>
<dbReference type="Pfam" id="PF18705">
    <property type="entry name" value="DUF5643"/>
    <property type="match status" value="1"/>
</dbReference>
<proteinExistence type="predicted"/>
<dbReference type="Proteomes" id="UP000003900">
    <property type="component" value="Unassembled WGS sequence"/>
</dbReference>
<dbReference type="PATRIC" id="fig|1131935.3.peg.1283"/>
<accession>H3SCN4</accession>
<feature type="transmembrane region" description="Helical" evidence="1">
    <location>
        <begin position="59"/>
        <end position="78"/>
    </location>
</feature>
<reference evidence="4 5" key="1">
    <citation type="journal article" date="2012" name="J. Bacteriol.">
        <title>Genome Sequence of the Pattern-Forming Social Bacterium Paenibacillus dendritiformis C454 Chiral Morphotype.</title>
        <authorList>
            <person name="Sirota-Madi A."/>
            <person name="Olender T."/>
            <person name="Helman Y."/>
            <person name="Brainis I."/>
            <person name="Finkelshtein A."/>
            <person name="Roth D."/>
            <person name="Hagai E."/>
            <person name="Leshkowitz D."/>
            <person name="Brodsky L."/>
            <person name="Galatenko V."/>
            <person name="Nikolaev V."/>
            <person name="Gutnick D.L."/>
            <person name="Lancet D."/>
            <person name="Ben-Jacob E."/>
        </authorList>
    </citation>
    <scope>NUCLEOTIDE SEQUENCE [LARGE SCALE GENOMIC DNA]</scope>
    <source>
        <strain evidence="4 5">C454</strain>
    </source>
</reference>
<dbReference type="InterPro" id="IPR040680">
    <property type="entry name" value="DUF5643"/>
</dbReference>
<keyword evidence="1" id="KW-0472">Membrane</keyword>
<dbReference type="RefSeq" id="WP_006675786.1">
    <property type="nucleotide sequence ID" value="NZ_AHKH01000011.1"/>
</dbReference>
<dbReference type="Gene3D" id="2.60.40.1630">
    <property type="entry name" value="bacillus anthracis domain"/>
    <property type="match status" value="1"/>
</dbReference>
<evidence type="ECO:0000256" key="1">
    <source>
        <dbReference type="SAM" id="Phobius"/>
    </source>
</evidence>
<gene>
    <name evidence="4" type="ORF">PDENDC454_06385</name>
</gene>
<dbReference type="OrthoDB" id="2656278at2"/>
<dbReference type="EMBL" id="AHKH01000011">
    <property type="protein sequence ID" value="EHQ63137.1"/>
    <property type="molecule type" value="Genomic_DNA"/>
</dbReference>
<keyword evidence="1" id="KW-1133">Transmembrane helix</keyword>
<keyword evidence="5" id="KW-1185">Reference proteome</keyword>
<feature type="domain" description="DUF4179" evidence="2">
    <location>
        <begin position="59"/>
        <end position="143"/>
    </location>
</feature>
<dbReference type="Pfam" id="PF13786">
    <property type="entry name" value="DUF4179"/>
    <property type="match status" value="1"/>
</dbReference>
<evidence type="ECO:0000259" key="3">
    <source>
        <dbReference type="Pfam" id="PF18705"/>
    </source>
</evidence>
<dbReference type="InterPro" id="IPR025436">
    <property type="entry name" value="DUF4179"/>
</dbReference>
<comment type="caution">
    <text evidence="4">The sequence shown here is derived from an EMBL/GenBank/DDBJ whole genome shotgun (WGS) entry which is preliminary data.</text>
</comment>
<keyword evidence="1" id="KW-0812">Transmembrane</keyword>
<evidence type="ECO:0000313" key="4">
    <source>
        <dbReference type="EMBL" id="EHQ63137.1"/>
    </source>
</evidence>
<evidence type="ECO:0000313" key="5">
    <source>
        <dbReference type="Proteomes" id="UP000003900"/>
    </source>
</evidence>
<organism evidence="4 5">
    <name type="scientific">Paenibacillus dendritiformis C454</name>
    <dbReference type="NCBI Taxonomy" id="1131935"/>
    <lineage>
        <taxon>Bacteria</taxon>
        <taxon>Bacillati</taxon>
        <taxon>Bacillota</taxon>
        <taxon>Bacilli</taxon>
        <taxon>Bacillales</taxon>
        <taxon>Paenibacillaceae</taxon>
        <taxon>Paenibacillus</taxon>
    </lineage>
</organism>